<dbReference type="Gene3D" id="3.40.50.720">
    <property type="entry name" value="NAD(P)-binding Rossmann-like Domain"/>
    <property type="match status" value="1"/>
</dbReference>
<dbReference type="InterPro" id="IPR036291">
    <property type="entry name" value="NAD(P)-bd_dom_sf"/>
</dbReference>
<evidence type="ECO:0000256" key="3">
    <source>
        <dbReference type="ARBA" id="ARBA00023027"/>
    </source>
</evidence>
<dbReference type="EC" id="1.1.1.18" evidence="4"/>
<dbReference type="InParanoid" id="A0A1I3Z1H9"/>
<dbReference type="STRING" id="504800.SAMN04488085_101303"/>
<dbReference type="Pfam" id="PF02894">
    <property type="entry name" value="GFO_IDH_MocA_C"/>
    <property type="match status" value="1"/>
</dbReference>
<keyword evidence="8" id="KW-1185">Reference proteome</keyword>
<comment type="similarity">
    <text evidence="1 4">Belongs to the Gfo/Idh/MocA family.</text>
</comment>
<dbReference type="PANTHER" id="PTHR43593:SF1">
    <property type="entry name" value="INOSITOL 2-DEHYDROGENASE"/>
    <property type="match status" value="1"/>
</dbReference>
<dbReference type="SUPFAM" id="SSF55347">
    <property type="entry name" value="Glyceraldehyde-3-phosphate dehydrogenase-like, C-terminal domain"/>
    <property type="match status" value="1"/>
</dbReference>
<evidence type="ECO:0000259" key="6">
    <source>
        <dbReference type="Pfam" id="PF02894"/>
    </source>
</evidence>
<protein>
    <recommendedName>
        <fullName evidence="4">Inositol 2-dehydrogenase</fullName>
        <ecNumber evidence="4">1.1.1.18</ecNumber>
    </recommendedName>
    <alternativeName>
        <fullName evidence="4">Myo-inositol 2-dehydrogenase</fullName>
        <shortName evidence="4">MI 2-dehydrogenase</shortName>
    </alternativeName>
</protein>
<dbReference type="Proteomes" id="UP000199152">
    <property type="component" value="Unassembled WGS sequence"/>
</dbReference>
<evidence type="ECO:0000313" key="8">
    <source>
        <dbReference type="Proteomes" id="UP000199152"/>
    </source>
</evidence>
<sequence length="357" mass="37577">MTTTETRAGVLPAMAEVPAAELRVAVLGVGIMGADHVARLHSRVSGARVVAVSDAAADRAEQIAATVPGCRVIPDPLTAIADPGVDAVVVASPGRFHQEQVLACIAAGKPVLCEKPLTMDADSSLAVVRAEDAFAARTGRRLVQVGFMRRFDPEYAQLRALIAAGELGEPLLVHCAHRNATVPPHFTSEMMISDSVVHEADVARFLLDEDIAAVTVLRPRASRHAVPGQSDPLLVLLETTSGRLIDVECFVSTGVGYEVRTEVVGEDGSAMIGLDLGLVRHAAGGSGAARATGIAPDFRQRFGRAYDIELQRWSDAARRGGIDGPGVWDGYAASAVCAAGVTALRSGRRTETRLVQR</sequence>
<dbReference type="InterPro" id="IPR023794">
    <property type="entry name" value="MI/DCI_dehydrogenase"/>
</dbReference>
<dbReference type="InterPro" id="IPR004104">
    <property type="entry name" value="Gfo/Idh/MocA-like_OxRdtase_C"/>
</dbReference>
<organism evidence="7 8">
    <name type="scientific">Geodermatophilus ruber</name>
    <dbReference type="NCBI Taxonomy" id="504800"/>
    <lineage>
        <taxon>Bacteria</taxon>
        <taxon>Bacillati</taxon>
        <taxon>Actinomycetota</taxon>
        <taxon>Actinomycetes</taxon>
        <taxon>Geodermatophilales</taxon>
        <taxon>Geodermatophilaceae</taxon>
        <taxon>Geodermatophilus</taxon>
    </lineage>
</organism>
<dbReference type="Pfam" id="PF01408">
    <property type="entry name" value="GFO_IDH_MocA"/>
    <property type="match status" value="1"/>
</dbReference>
<evidence type="ECO:0000256" key="1">
    <source>
        <dbReference type="ARBA" id="ARBA00010928"/>
    </source>
</evidence>
<evidence type="ECO:0000259" key="5">
    <source>
        <dbReference type="Pfam" id="PF01408"/>
    </source>
</evidence>
<keyword evidence="3 4" id="KW-0520">NAD</keyword>
<dbReference type="HAMAP" id="MF_01671">
    <property type="entry name" value="IolG"/>
    <property type="match status" value="1"/>
</dbReference>
<dbReference type="GO" id="GO:0050112">
    <property type="term" value="F:inositol 2-dehydrogenase (NAD+) activity"/>
    <property type="evidence" value="ECO:0007669"/>
    <property type="project" value="UniProtKB-UniRule"/>
</dbReference>
<reference evidence="7 8" key="1">
    <citation type="submission" date="2016-10" db="EMBL/GenBank/DDBJ databases">
        <authorList>
            <person name="de Groot N.N."/>
        </authorList>
    </citation>
    <scope>NUCLEOTIDE SEQUENCE [LARGE SCALE GENOMIC DNA]</scope>
    <source>
        <strain evidence="7 8">DSM 45317</strain>
    </source>
</reference>
<dbReference type="RefSeq" id="WP_091320300.1">
    <property type="nucleotide sequence ID" value="NZ_FOSW01000001.1"/>
</dbReference>
<gene>
    <name evidence="4" type="primary">iolG</name>
    <name evidence="7" type="ORF">SAMN04488085_101303</name>
</gene>
<dbReference type="InterPro" id="IPR050424">
    <property type="entry name" value="Gfo-Idh-MocA_inositol_DH"/>
</dbReference>
<dbReference type="SUPFAM" id="SSF51735">
    <property type="entry name" value="NAD(P)-binding Rossmann-fold domains"/>
    <property type="match status" value="1"/>
</dbReference>
<name>A0A1I3Z1H9_9ACTN</name>
<evidence type="ECO:0000313" key="7">
    <source>
        <dbReference type="EMBL" id="SFK37958.1"/>
    </source>
</evidence>
<proteinExistence type="inferred from homology"/>
<dbReference type="EMBL" id="FOSW01000001">
    <property type="protein sequence ID" value="SFK37958.1"/>
    <property type="molecule type" value="Genomic_DNA"/>
</dbReference>
<dbReference type="AlphaFoldDB" id="A0A1I3Z1H9"/>
<dbReference type="GO" id="GO:0000166">
    <property type="term" value="F:nucleotide binding"/>
    <property type="evidence" value="ECO:0007669"/>
    <property type="project" value="InterPro"/>
</dbReference>
<evidence type="ECO:0000256" key="4">
    <source>
        <dbReference type="HAMAP-Rule" id="MF_01671"/>
    </source>
</evidence>
<feature type="domain" description="Gfo/Idh/MocA-like oxidoreductase N-terminal" evidence="5">
    <location>
        <begin position="22"/>
        <end position="131"/>
    </location>
</feature>
<dbReference type="InterPro" id="IPR000683">
    <property type="entry name" value="Gfo/Idh/MocA-like_OxRdtase_N"/>
</dbReference>
<comment type="function">
    <text evidence="4">Involved in the oxidation of myo-inositol (MI) to 2-keto-myo-inositol (2KMI or 2-inosose).</text>
</comment>
<dbReference type="PANTHER" id="PTHR43593">
    <property type="match status" value="1"/>
</dbReference>
<comment type="catalytic activity">
    <reaction evidence="4">
        <text>myo-inositol + NAD(+) = scyllo-inosose + NADH + H(+)</text>
        <dbReference type="Rhea" id="RHEA:16949"/>
        <dbReference type="ChEBI" id="CHEBI:15378"/>
        <dbReference type="ChEBI" id="CHEBI:17268"/>
        <dbReference type="ChEBI" id="CHEBI:17811"/>
        <dbReference type="ChEBI" id="CHEBI:57540"/>
        <dbReference type="ChEBI" id="CHEBI:57945"/>
        <dbReference type="EC" id="1.1.1.18"/>
    </reaction>
</comment>
<accession>A0A1I3Z1H9</accession>
<evidence type="ECO:0000256" key="2">
    <source>
        <dbReference type="ARBA" id="ARBA00023002"/>
    </source>
</evidence>
<dbReference type="GO" id="GO:0019310">
    <property type="term" value="P:inositol catabolic process"/>
    <property type="evidence" value="ECO:0007669"/>
    <property type="project" value="UniProtKB-UniRule"/>
</dbReference>
<dbReference type="OrthoDB" id="256869at2"/>
<keyword evidence="2 4" id="KW-0560">Oxidoreductase</keyword>
<comment type="subunit">
    <text evidence="4">Homotetramer.</text>
</comment>
<dbReference type="Gene3D" id="3.30.360.10">
    <property type="entry name" value="Dihydrodipicolinate Reductase, domain 2"/>
    <property type="match status" value="1"/>
</dbReference>
<feature type="domain" description="Gfo/Idh/MocA-like oxidoreductase C-terminal" evidence="6">
    <location>
        <begin position="159"/>
        <end position="349"/>
    </location>
</feature>